<reference evidence="1 2" key="2">
    <citation type="journal article" date="2019" name="G3 (Bethesda)">
        <title>Hybrid Assembly of the Genome of the Entomopathogenic Nematode Steinernema carpocapsae Identifies the X-Chromosome.</title>
        <authorList>
            <person name="Serra L."/>
            <person name="Macchietto M."/>
            <person name="Macias-Munoz A."/>
            <person name="McGill C.J."/>
            <person name="Rodriguez I.M."/>
            <person name="Rodriguez B."/>
            <person name="Murad R."/>
            <person name="Mortazavi A."/>
        </authorList>
    </citation>
    <scope>NUCLEOTIDE SEQUENCE [LARGE SCALE GENOMIC DNA]</scope>
    <source>
        <strain evidence="1 2">ALL</strain>
    </source>
</reference>
<dbReference type="Proteomes" id="UP000298663">
    <property type="component" value="Chromosome X"/>
</dbReference>
<reference evidence="1 2" key="1">
    <citation type="journal article" date="2015" name="Genome Biol.">
        <title>Comparative genomics of Steinernema reveals deeply conserved gene regulatory networks.</title>
        <authorList>
            <person name="Dillman A.R."/>
            <person name="Macchietto M."/>
            <person name="Porter C.F."/>
            <person name="Rogers A."/>
            <person name="Williams B."/>
            <person name="Antoshechkin I."/>
            <person name="Lee M.M."/>
            <person name="Goodwin Z."/>
            <person name="Lu X."/>
            <person name="Lewis E.E."/>
            <person name="Goodrich-Blair H."/>
            <person name="Stock S.P."/>
            <person name="Adams B.J."/>
            <person name="Sternberg P.W."/>
            <person name="Mortazavi A."/>
        </authorList>
    </citation>
    <scope>NUCLEOTIDE SEQUENCE [LARGE SCALE GENOMIC DNA]</scope>
    <source>
        <strain evidence="1 2">ALL</strain>
    </source>
</reference>
<dbReference type="EMBL" id="CM016762">
    <property type="protein sequence ID" value="TMS39239.1"/>
    <property type="molecule type" value="Genomic_DNA"/>
</dbReference>
<proteinExistence type="predicted"/>
<sequence length="66" mass="7749">MAGLPRYYRRRMAESAKSACTQLETTGWTWTCLELKLILMPRCHSVALERSHRDVPAIFHLFDNIR</sequence>
<gene>
    <name evidence="1" type="ORF">L596_005795</name>
</gene>
<protein>
    <submittedName>
        <fullName evidence="1">Uncharacterized protein</fullName>
    </submittedName>
</protein>
<organism evidence="1 2">
    <name type="scientific">Steinernema carpocapsae</name>
    <name type="common">Entomopathogenic nematode</name>
    <dbReference type="NCBI Taxonomy" id="34508"/>
    <lineage>
        <taxon>Eukaryota</taxon>
        <taxon>Metazoa</taxon>
        <taxon>Ecdysozoa</taxon>
        <taxon>Nematoda</taxon>
        <taxon>Chromadorea</taxon>
        <taxon>Rhabditida</taxon>
        <taxon>Tylenchina</taxon>
        <taxon>Panagrolaimomorpha</taxon>
        <taxon>Strongyloidoidea</taxon>
        <taxon>Steinernematidae</taxon>
        <taxon>Steinernema</taxon>
    </lineage>
</organism>
<evidence type="ECO:0000313" key="2">
    <source>
        <dbReference type="Proteomes" id="UP000298663"/>
    </source>
</evidence>
<keyword evidence="2" id="KW-1185">Reference proteome</keyword>
<comment type="caution">
    <text evidence="1">The sequence shown here is derived from an EMBL/GenBank/DDBJ whole genome shotgun (WGS) entry which is preliminary data.</text>
</comment>
<evidence type="ECO:0000313" key="1">
    <source>
        <dbReference type="EMBL" id="TMS39239.1"/>
    </source>
</evidence>
<name>A0A4U8V1Q8_STECR</name>
<dbReference type="AlphaFoldDB" id="A0A4U8V1Q8"/>
<dbReference type="EMBL" id="AZBU02000001">
    <property type="protein sequence ID" value="TMS39239.1"/>
    <property type="molecule type" value="Genomic_DNA"/>
</dbReference>
<accession>A0A4U8V1Q8</accession>